<dbReference type="GeneID" id="15926529"/>
<protein>
    <submittedName>
        <fullName evidence="1">Uncharacterized protein</fullName>
    </submittedName>
</protein>
<evidence type="ECO:0000313" key="2">
    <source>
        <dbReference type="Proteomes" id="UP000201461"/>
    </source>
</evidence>
<reference evidence="1 2" key="1">
    <citation type="journal article" date="2014" name="Genome Biol. Evol.">
        <title>Composite Conserved Promoter-Terminator Motifs (PeSLs) that Mediate Modular Shuffling in the Diverse T4-Like Myoviruses.</title>
        <authorList>
            <person name="Comeau A.M."/>
            <person name="Arbiol C."/>
            <person name="Krisch H.M."/>
        </authorList>
    </citation>
    <scope>NUCLEOTIDE SEQUENCE [LARGE SCALE GENOMIC DNA]</scope>
</reference>
<dbReference type="OrthoDB" id="19461at10239"/>
<keyword evidence="2" id="KW-1185">Reference proteome</keyword>
<evidence type="ECO:0000313" key="1">
    <source>
        <dbReference type="EMBL" id="AGN30078.1"/>
    </source>
</evidence>
<name>R9TG63_9CAUD</name>
<dbReference type="RefSeq" id="YP_008125227.1">
    <property type="nucleotide sequence ID" value="NC_021529.2"/>
</dbReference>
<sequence length="149" mass="17245">MKGYVFVNRYCTGIQAGIQGAHGLLRLARNHQDGDDFDLWLNDHETIVMLSAAGHEHLKEIEEQLKAFDCIDEVVSFQEEGLNFAYTSVAFIGNRELMAAQEDMKAWRDDRRKGVAIKREDFEDEMFFKYGTELFELVQYLEGFRSHNG</sequence>
<accession>R9TG63</accession>
<dbReference type="KEGG" id="vg:15926529"/>
<proteinExistence type="predicted"/>
<dbReference type="EMBL" id="HQ317393">
    <property type="protein sequence ID" value="AGN30078.1"/>
    <property type="molecule type" value="Genomic_DNA"/>
</dbReference>
<gene>
    <name evidence="1" type="ORF">VPFG_00076</name>
</gene>
<organism evidence="1 2">
    <name type="scientific">Vibrio phage nt-1</name>
    <dbReference type="NCBI Taxonomy" id="115992"/>
    <lineage>
        <taxon>Viruses</taxon>
        <taxon>Duplodnaviria</taxon>
        <taxon>Heunggongvirae</taxon>
        <taxon>Uroviricota</taxon>
        <taxon>Caudoviricetes</taxon>
        <taxon>Pantevenvirales</taxon>
        <taxon>Straboviridae</taxon>
        <taxon>Mylasvirus</taxon>
        <taxon>Mylasvirus persius</taxon>
    </lineage>
</organism>
<dbReference type="Proteomes" id="UP000201461">
    <property type="component" value="Segment"/>
</dbReference>